<keyword evidence="2" id="KW-0472">Membrane</keyword>
<dbReference type="Proteomes" id="UP000324222">
    <property type="component" value="Unassembled WGS sequence"/>
</dbReference>
<comment type="caution">
    <text evidence="3">The sequence shown here is derived from an EMBL/GenBank/DDBJ whole genome shotgun (WGS) entry which is preliminary data.</text>
</comment>
<dbReference type="AlphaFoldDB" id="A0A5B7EWX6"/>
<accession>A0A5B7EWX6</accession>
<organism evidence="3 4">
    <name type="scientific">Portunus trituberculatus</name>
    <name type="common">Swimming crab</name>
    <name type="synonym">Neptunus trituberculatus</name>
    <dbReference type="NCBI Taxonomy" id="210409"/>
    <lineage>
        <taxon>Eukaryota</taxon>
        <taxon>Metazoa</taxon>
        <taxon>Ecdysozoa</taxon>
        <taxon>Arthropoda</taxon>
        <taxon>Crustacea</taxon>
        <taxon>Multicrustacea</taxon>
        <taxon>Malacostraca</taxon>
        <taxon>Eumalacostraca</taxon>
        <taxon>Eucarida</taxon>
        <taxon>Decapoda</taxon>
        <taxon>Pleocyemata</taxon>
        <taxon>Brachyura</taxon>
        <taxon>Eubrachyura</taxon>
        <taxon>Portunoidea</taxon>
        <taxon>Portunidae</taxon>
        <taxon>Portuninae</taxon>
        <taxon>Portunus</taxon>
    </lineage>
</organism>
<feature type="transmembrane region" description="Helical" evidence="2">
    <location>
        <begin position="6"/>
        <end position="28"/>
    </location>
</feature>
<sequence length="78" mass="8398">MSHLFIEAVVVCVIDSLVILLGILLVSLRQVLGAHFTSGTITLIHTCITREPYQMVPTSPAASQSAVKKQHQNTASVL</sequence>
<gene>
    <name evidence="3" type="ORF">E2C01_031472</name>
</gene>
<feature type="region of interest" description="Disordered" evidence="1">
    <location>
        <begin position="59"/>
        <end position="78"/>
    </location>
</feature>
<keyword evidence="2" id="KW-1133">Transmembrane helix</keyword>
<keyword evidence="4" id="KW-1185">Reference proteome</keyword>
<name>A0A5B7EWX6_PORTR</name>
<dbReference type="EMBL" id="VSRR010003940">
    <property type="protein sequence ID" value="MPC37975.1"/>
    <property type="molecule type" value="Genomic_DNA"/>
</dbReference>
<evidence type="ECO:0000313" key="4">
    <source>
        <dbReference type="Proteomes" id="UP000324222"/>
    </source>
</evidence>
<protein>
    <submittedName>
        <fullName evidence="3">Uncharacterized protein</fullName>
    </submittedName>
</protein>
<reference evidence="3 4" key="1">
    <citation type="submission" date="2019-05" db="EMBL/GenBank/DDBJ databases">
        <title>Another draft genome of Portunus trituberculatus and its Hox gene families provides insights of decapod evolution.</title>
        <authorList>
            <person name="Jeong J.-H."/>
            <person name="Song I."/>
            <person name="Kim S."/>
            <person name="Choi T."/>
            <person name="Kim D."/>
            <person name="Ryu S."/>
            <person name="Kim W."/>
        </authorList>
    </citation>
    <scope>NUCLEOTIDE SEQUENCE [LARGE SCALE GENOMIC DNA]</scope>
    <source>
        <tissue evidence="3">Muscle</tissue>
    </source>
</reference>
<keyword evidence="2" id="KW-0812">Transmembrane</keyword>
<evidence type="ECO:0000256" key="1">
    <source>
        <dbReference type="SAM" id="MobiDB-lite"/>
    </source>
</evidence>
<evidence type="ECO:0000256" key="2">
    <source>
        <dbReference type="SAM" id="Phobius"/>
    </source>
</evidence>
<evidence type="ECO:0000313" key="3">
    <source>
        <dbReference type="EMBL" id="MPC37975.1"/>
    </source>
</evidence>
<proteinExistence type="predicted"/>